<dbReference type="RefSeq" id="WP_200191989.1">
    <property type="nucleotide sequence ID" value="NZ_JAENHM010000025.1"/>
</dbReference>
<dbReference type="InterPro" id="IPR032710">
    <property type="entry name" value="NTF2-like_dom_sf"/>
</dbReference>
<comment type="caution">
    <text evidence="1">The sequence shown here is derived from an EMBL/GenBank/DDBJ whole genome shotgun (WGS) entry which is preliminary data.</text>
</comment>
<dbReference type="EMBL" id="JAENHM010000025">
    <property type="protein sequence ID" value="MBK1837215.1"/>
    <property type="molecule type" value="Genomic_DNA"/>
</dbReference>
<gene>
    <name evidence="1" type="ORF">JHL17_07300</name>
</gene>
<proteinExistence type="predicted"/>
<name>A0ABS1F1C5_9PROT</name>
<dbReference type="PANTHER" id="PTHR38436">
    <property type="entry name" value="POLYKETIDE CYCLASE SNOAL-LIKE DOMAIN"/>
    <property type="match status" value="1"/>
</dbReference>
<sequence>MRRFLRFTDRTLPAGRPQGPGRPAFASRNFRTAVPDLGVVVEKMIGAGDCVTVHMTFTGHFSGDFGNRTGKGQPIRLIATDLLKLDNGQITDNRHIEDNLALFQDMELAKVGP</sequence>
<evidence type="ECO:0000313" key="2">
    <source>
        <dbReference type="Proteomes" id="UP000652760"/>
    </source>
</evidence>
<accession>A0ABS1F1C5</accession>
<keyword evidence="2" id="KW-1185">Reference proteome</keyword>
<organism evidence="1 2">
    <name type="scientific">Azospirillum endophyticum</name>
    <dbReference type="NCBI Taxonomy" id="2800326"/>
    <lineage>
        <taxon>Bacteria</taxon>
        <taxon>Pseudomonadati</taxon>
        <taxon>Pseudomonadota</taxon>
        <taxon>Alphaproteobacteria</taxon>
        <taxon>Rhodospirillales</taxon>
        <taxon>Azospirillaceae</taxon>
        <taxon>Azospirillum</taxon>
    </lineage>
</organism>
<dbReference type="InterPro" id="IPR009959">
    <property type="entry name" value="Cyclase_SnoaL-like"/>
</dbReference>
<protein>
    <submittedName>
        <fullName evidence="1">Ester cyclase</fullName>
    </submittedName>
</protein>
<reference evidence="2" key="1">
    <citation type="submission" date="2021-01" db="EMBL/GenBank/DDBJ databases">
        <title>Genome public.</title>
        <authorList>
            <person name="Liu C."/>
            <person name="Sun Q."/>
        </authorList>
    </citation>
    <scope>NUCLEOTIDE SEQUENCE [LARGE SCALE GENOMIC DNA]</scope>
    <source>
        <strain evidence="2">YIM B02556</strain>
    </source>
</reference>
<dbReference type="Gene3D" id="3.10.450.50">
    <property type="match status" value="1"/>
</dbReference>
<dbReference type="Proteomes" id="UP000652760">
    <property type="component" value="Unassembled WGS sequence"/>
</dbReference>
<dbReference type="PANTHER" id="PTHR38436:SF1">
    <property type="entry name" value="ESTER CYCLASE"/>
    <property type="match status" value="1"/>
</dbReference>
<dbReference type="SUPFAM" id="SSF54427">
    <property type="entry name" value="NTF2-like"/>
    <property type="match status" value="1"/>
</dbReference>
<dbReference type="Pfam" id="PF07366">
    <property type="entry name" value="SnoaL"/>
    <property type="match status" value="1"/>
</dbReference>
<evidence type="ECO:0000313" key="1">
    <source>
        <dbReference type="EMBL" id="MBK1837215.1"/>
    </source>
</evidence>